<keyword evidence="1" id="KW-1133">Transmembrane helix</keyword>
<proteinExistence type="predicted"/>
<dbReference type="Proteomes" id="UP001238088">
    <property type="component" value="Unassembled WGS sequence"/>
</dbReference>
<evidence type="ECO:0000256" key="1">
    <source>
        <dbReference type="SAM" id="Phobius"/>
    </source>
</evidence>
<dbReference type="NCBIfam" id="NF047509">
    <property type="entry name" value="Rv3131_FMN_oxido"/>
    <property type="match status" value="1"/>
</dbReference>
<evidence type="ECO:0000313" key="2">
    <source>
        <dbReference type="EMBL" id="MDQ0273908.1"/>
    </source>
</evidence>
<dbReference type="Gene3D" id="3.40.109.10">
    <property type="entry name" value="NADH Oxidase"/>
    <property type="match status" value="1"/>
</dbReference>
<evidence type="ECO:0000313" key="3">
    <source>
        <dbReference type="Proteomes" id="UP001238088"/>
    </source>
</evidence>
<evidence type="ECO:0008006" key="4">
    <source>
        <dbReference type="Google" id="ProtNLM"/>
    </source>
</evidence>
<keyword evidence="1" id="KW-0812">Transmembrane</keyword>
<organism evidence="2 3">
    <name type="scientific">Cytobacillus purgationiresistens</name>
    <dbReference type="NCBI Taxonomy" id="863449"/>
    <lineage>
        <taxon>Bacteria</taxon>
        <taxon>Bacillati</taxon>
        <taxon>Bacillota</taxon>
        <taxon>Bacilli</taxon>
        <taxon>Bacillales</taxon>
        <taxon>Bacillaceae</taxon>
        <taxon>Cytobacillus</taxon>
    </lineage>
</organism>
<accession>A0ABU0ARU8</accession>
<gene>
    <name evidence="2" type="ORF">J2S17_005869</name>
</gene>
<comment type="caution">
    <text evidence="2">The sequence shown here is derived from an EMBL/GenBank/DDBJ whole genome shotgun (WGS) entry which is preliminary data.</text>
</comment>
<dbReference type="EMBL" id="JAUSUB010000059">
    <property type="protein sequence ID" value="MDQ0273908.1"/>
    <property type="molecule type" value="Genomic_DNA"/>
</dbReference>
<protein>
    <recommendedName>
        <fullName evidence="4">Nitroreductase domain-containing protein</fullName>
    </recommendedName>
</protein>
<reference evidence="2 3" key="1">
    <citation type="submission" date="2023-07" db="EMBL/GenBank/DDBJ databases">
        <title>Genomic Encyclopedia of Type Strains, Phase IV (KMG-IV): sequencing the most valuable type-strain genomes for metagenomic binning, comparative biology and taxonomic classification.</title>
        <authorList>
            <person name="Goeker M."/>
        </authorList>
    </citation>
    <scope>NUCLEOTIDE SEQUENCE [LARGE SCALE GENOMIC DNA]</scope>
    <source>
        <strain evidence="2 3">DSM 23494</strain>
    </source>
</reference>
<dbReference type="InterPro" id="IPR000415">
    <property type="entry name" value="Nitroreductase-like"/>
</dbReference>
<keyword evidence="3" id="KW-1185">Reference proteome</keyword>
<keyword evidence="1" id="KW-0472">Membrane</keyword>
<dbReference type="RefSeq" id="WP_307480629.1">
    <property type="nucleotide sequence ID" value="NZ_JAUSUB010000059.1"/>
</dbReference>
<name>A0ABU0ARU8_9BACI</name>
<feature type="transmembrane region" description="Helical" evidence="1">
    <location>
        <begin position="21"/>
        <end position="38"/>
    </location>
</feature>
<sequence>MNKKAENNHSTSTRREFLKKAGTSFLVVSFGGLLWRAIDQGVFSTGKGPAYELWSPEESSHLTDSLALVHDAVLASNPHNSQPWIFKASETSIELFADKTRNLGSMDPLLREMHMGLGCAVENMVLSAQEKGYFPKVEYFPDPLDLDYIAKVELNPGTKKSSILHQAIPHRHTHRGPYDKERTVSTEILGKLKELCEDEPNVQLTWLSTSEEKQKTSKLVIAATESIIVDEEMSHDSNIWYRGNWEELQKYRDGLTLDAQGGPAWVRAAGKMLPNVSHESANQFWLKSTRQTHVPTAAAFGLLTIKELTDHESQLRAGRIWQRIHLQGANDGLGLHPLNQPMEMRDREIQLGSKTHNFKKKLTELSRHSTGEAIFLFRIGYPLSPSYPSPRRELKDVII</sequence>